<dbReference type="PROSITE" id="PS51918">
    <property type="entry name" value="RADICAL_SAM"/>
    <property type="match status" value="1"/>
</dbReference>
<dbReference type="SFLD" id="SFLDS00029">
    <property type="entry name" value="Radical_SAM"/>
    <property type="match status" value="1"/>
</dbReference>
<dbReference type="KEGG" id="dax:FDQ92_13220"/>
<dbReference type="InterPro" id="IPR007197">
    <property type="entry name" value="rSAM"/>
</dbReference>
<evidence type="ECO:0000256" key="2">
    <source>
        <dbReference type="ARBA" id="ARBA00009777"/>
    </source>
</evidence>
<evidence type="ECO:0000256" key="7">
    <source>
        <dbReference type="ARBA" id="ARBA00023002"/>
    </source>
</evidence>
<dbReference type="EMBL" id="CP040098">
    <property type="protein sequence ID" value="QCQ23046.1"/>
    <property type="molecule type" value="Genomic_DNA"/>
</dbReference>
<dbReference type="SUPFAM" id="SSF54862">
    <property type="entry name" value="4Fe-4S ferredoxins"/>
    <property type="match status" value="1"/>
</dbReference>
<gene>
    <name evidence="12" type="ORF">FDQ92_13220</name>
</gene>
<sequence length="324" mass="36847">MENRPLVTQIQRFSVNDGPGFRTIVFFKGCPFRCQWCHNPETQSFSPEIYWKSRLCVQCGHCFDVCPNQAIFPPIPPEEAQREDSTYYKIDKARCDRCMKCVEACSYGALEQVGKPMSIEEIVEELERDRPFYDNSGGGVTISGGEPLVFGEFVRKLMDALKARSLHICLDTSGHSPWEVLEPVAERADIILYDLKHLDSDEHERLTGVPNQLILHNLQRLAAKGCRIWLRIVVLPRCTDSIDYHRRVVAFLRSLPGSLERIDLLPFHNWCQDKYRWLGRPWSFAETESVHPDEVEPLLELYLSAGLNATIGGSGFDAQATASG</sequence>
<name>A0A4P8L4V6_9BACT</name>
<evidence type="ECO:0000256" key="4">
    <source>
        <dbReference type="ARBA" id="ARBA00022485"/>
    </source>
</evidence>
<dbReference type="AlphaFoldDB" id="A0A4P8L4V6"/>
<reference evidence="12 13" key="2">
    <citation type="submission" date="2019-05" db="EMBL/GenBank/DDBJ databases">
        <authorList>
            <person name="Suflita J.M."/>
            <person name="Marks C.R."/>
        </authorList>
    </citation>
    <scope>NUCLEOTIDE SEQUENCE [LARGE SCALE GENOMIC DNA]</scope>
    <source>
        <strain evidence="12 13">ALDC</strain>
    </source>
</reference>
<dbReference type="OrthoDB" id="9782387at2"/>
<dbReference type="InterPro" id="IPR001989">
    <property type="entry name" value="Radical_activat_CS"/>
</dbReference>
<keyword evidence="7" id="KW-0560">Oxidoreductase</keyword>
<keyword evidence="13" id="KW-1185">Reference proteome</keyword>
<keyword evidence="5" id="KW-0949">S-adenosyl-L-methionine</keyword>
<keyword evidence="4" id="KW-0004">4Fe-4S</keyword>
<dbReference type="NCBIfam" id="TIGR02494">
    <property type="entry name" value="PFLE_PFLC"/>
    <property type="match status" value="1"/>
</dbReference>
<dbReference type="InterPro" id="IPR017900">
    <property type="entry name" value="4Fe4S_Fe_S_CS"/>
</dbReference>
<keyword evidence="8" id="KW-0408">Iron</keyword>
<dbReference type="GO" id="GO:0016491">
    <property type="term" value="F:oxidoreductase activity"/>
    <property type="evidence" value="ECO:0007669"/>
    <property type="project" value="UniProtKB-KW"/>
</dbReference>
<dbReference type="GO" id="GO:0046872">
    <property type="term" value="F:metal ion binding"/>
    <property type="evidence" value="ECO:0007669"/>
    <property type="project" value="UniProtKB-KW"/>
</dbReference>
<evidence type="ECO:0000313" key="12">
    <source>
        <dbReference type="EMBL" id="QCQ23046.1"/>
    </source>
</evidence>
<comment type="similarity">
    <text evidence="2">Belongs to the organic radical-activating enzymes family.</text>
</comment>
<dbReference type="InterPro" id="IPR034457">
    <property type="entry name" value="Organic_radical-activating"/>
</dbReference>
<evidence type="ECO:0000259" key="10">
    <source>
        <dbReference type="PROSITE" id="PS51379"/>
    </source>
</evidence>
<dbReference type="PANTHER" id="PTHR30352">
    <property type="entry name" value="PYRUVATE FORMATE-LYASE-ACTIVATING ENZYME"/>
    <property type="match status" value="1"/>
</dbReference>
<dbReference type="PROSITE" id="PS00198">
    <property type="entry name" value="4FE4S_FER_1"/>
    <property type="match status" value="1"/>
</dbReference>
<organism evidence="12 13">
    <name type="scientific">Desulfoglaeba alkanexedens ALDC</name>
    <dbReference type="NCBI Taxonomy" id="980445"/>
    <lineage>
        <taxon>Bacteria</taxon>
        <taxon>Pseudomonadati</taxon>
        <taxon>Thermodesulfobacteriota</taxon>
        <taxon>Syntrophobacteria</taxon>
        <taxon>Syntrophobacterales</taxon>
        <taxon>Syntrophobacteraceae</taxon>
        <taxon>Desulfoglaeba</taxon>
    </lineage>
</organism>
<dbReference type="Gene3D" id="3.30.70.20">
    <property type="match status" value="1"/>
</dbReference>
<comment type="subunit">
    <text evidence="3">Monomer.</text>
</comment>
<dbReference type="Proteomes" id="UP000298602">
    <property type="component" value="Chromosome"/>
</dbReference>
<protein>
    <submittedName>
        <fullName evidence="12">Glycyl-radical enzyme activating protein</fullName>
    </submittedName>
</protein>
<dbReference type="Pfam" id="PF13353">
    <property type="entry name" value="Fer4_12"/>
    <property type="match status" value="1"/>
</dbReference>
<feature type="domain" description="Radical SAM core" evidence="11">
    <location>
        <begin position="16"/>
        <end position="308"/>
    </location>
</feature>
<keyword evidence="6" id="KW-0479">Metal-binding</keyword>
<dbReference type="PANTHER" id="PTHR30352:SF4">
    <property type="entry name" value="PYRUVATE FORMATE-LYASE 2-ACTIVATING ENZYME"/>
    <property type="match status" value="1"/>
</dbReference>
<evidence type="ECO:0000259" key="11">
    <source>
        <dbReference type="PROSITE" id="PS51918"/>
    </source>
</evidence>
<dbReference type="SFLD" id="SFLDG01066">
    <property type="entry name" value="organic_radical-activating_enz"/>
    <property type="match status" value="1"/>
</dbReference>
<evidence type="ECO:0000256" key="9">
    <source>
        <dbReference type="ARBA" id="ARBA00023014"/>
    </source>
</evidence>
<reference evidence="12 13" key="1">
    <citation type="submission" date="2019-05" db="EMBL/GenBank/DDBJ databases">
        <title>The Complete Genome Sequence of the n-alkane-degrading Desulfoglaeba alkanexedens ALDC reveals multiple alkylsuccinate synthase gene clusters.</title>
        <authorList>
            <person name="Callaghan A.V."/>
            <person name="Davidova I.A."/>
            <person name="Duncan K.E."/>
            <person name="Morris B."/>
            <person name="McInerney M.J."/>
        </authorList>
    </citation>
    <scope>NUCLEOTIDE SEQUENCE [LARGE SCALE GENOMIC DNA]</scope>
    <source>
        <strain evidence="12 13">ALDC</strain>
    </source>
</reference>
<dbReference type="SUPFAM" id="SSF102114">
    <property type="entry name" value="Radical SAM enzymes"/>
    <property type="match status" value="1"/>
</dbReference>
<dbReference type="InterPro" id="IPR012839">
    <property type="entry name" value="Organic_radical_activase"/>
</dbReference>
<comment type="cofactor">
    <cofactor evidence="1">
        <name>[4Fe-4S] cluster</name>
        <dbReference type="ChEBI" id="CHEBI:49883"/>
    </cofactor>
</comment>
<evidence type="ECO:0000256" key="3">
    <source>
        <dbReference type="ARBA" id="ARBA00011245"/>
    </source>
</evidence>
<keyword evidence="9" id="KW-0411">Iron-sulfur</keyword>
<proteinExistence type="inferred from homology"/>
<dbReference type="GO" id="GO:0051539">
    <property type="term" value="F:4 iron, 4 sulfur cluster binding"/>
    <property type="evidence" value="ECO:0007669"/>
    <property type="project" value="UniProtKB-KW"/>
</dbReference>
<dbReference type="RefSeq" id="WP_137425329.1">
    <property type="nucleotide sequence ID" value="NZ_CP040098.1"/>
</dbReference>
<dbReference type="CDD" id="cd01335">
    <property type="entry name" value="Radical_SAM"/>
    <property type="match status" value="1"/>
</dbReference>
<evidence type="ECO:0000256" key="6">
    <source>
        <dbReference type="ARBA" id="ARBA00022723"/>
    </source>
</evidence>
<dbReference type="InterPro" id="IPR040074">
    <property type="entry name" value="BssD/PflA/YjjW"/>
</dbReference>
<evidence type="ECO:0000256" key="1">
    <source>
        <dbReference type="ARBA" id="ARBA00001966"/>
    </source>
</evidence>
<evidence type="ECO:0000256" key="8">
    <source>
        <dbReference type="ARBA" id="ARBA00023004"/>
    </source>
</evidence>
<dbReference type="PIRSF" id="PIRSF000371">
    <property type="entry name" value="PFL_act_enz"/>
    <property type="match status" value="1"/>
</dbReference>
<dbReference type="PROSITE" id="PS01087">
    <property type="entry name" value="RADICAL_ACTIVATING"/>
    <property type="match status" value="1"/>
</dbReference>
<dbReference type="InterPro" id="IPR017896">
    <property type="entry name" value="4Fe4S_Fe-S-bd"/>
</dbReference>
<feature type="domain" description="4Fe-4S ferredoxin-type" evidence="10">
    <location>
        <begin position="45"/>
        <end position="76"/>
    </location>
</feature>
<dbReference type="SFLD" id="SFLDG01118">
    <property type="entry name" value="activating_enzymes__group_2"/>
    <property type="match status" value="1"/>
</dbReference>
<dbReference type="Pfam" id="PF04055">
    <property type="entry name" value="Radical_SAM"/>
    <property type="match status" value="1"/>
</dbReference>
<dbReference type="InterPro" id="IPR058240">
    <property type="entry name" value="rSAM_sf"/>
</dbReference>
<evidence type="ECO:0000313" key="13">
    <source>
        <dbReference type="Proteomes" id="UP000298602"/>
    </source>
</evidence>
<accession>A0A4P8L4V6</accession>
<dbReference type="Gene3D" id="3.80.30.10">
    <property type="entry name" value="pyruvate-formate lyase- activating enzyme"/>
    <property type="match status" value="1"/>
</dbReference>
<evidence type="ECO:0000256" key="5">
    <source>
        <dbReference type="ARBA" id="ARBA00022691"/>
    </source>
</evidence>
<feature type="domain" description="4Fe-4S ferredoxin-type" evidence="10">
    <location>
        <begin position="86"/>
        <end position="115"/>
    </location>
</feature>
<dbReference type="PROSITE" id="PS51379">
    <property type="entry name" value="4FE4S_FER_2"/>
    <property type="match status" value="2"/>
</dbReference>